<dbReference type="NCBIfam" id="TIGR01730">
    <property type="entry name" value="RND_mfp"/>
    <property type="match status" value="1"/>
</dbReference>
<evidence type="ECO:0000313" key="10">
    <source>
        <dbReference type="EMBL" id="SEP67904.1"/>
    </source>
</evidence>
<evidence type="ECO:0000259" key="9">
    <source>
        <dbReference type="Pfam" id="PF25967"/>
    </source>
</evidence>
<dbReference type="Gene3D" id="2.40.50.100">
    <property type="match status" value="1"/>
</dbReference>
<dbReference type="GO" id="GO:0015562">
    <property type="term" value="F:efflux transmembrane transporter activity"/>
    <property type="evidence" value="ECO:0007669"/>
    <property type="project" value="TreeGrafter"/>
</dbReference>
<reference evidence="10 11" key="1">
    <citation type="submission" date="2016-10" db="EMBL/GenBank/DDBJ databases">
        <authorList>
            <person name="de Groot N.N."/>
        </authorList>
    </citation>
    <scope>NUCLEOTIDE SEQUENCE [LARGE SCALE GENOMIC DNA]</scope>
    <source>
        <strain evidence="10 11">DSM 25927</strain>
    </source>
</reference>
<keyword evidence="11" id="KW-1185">Reference proteome</keyword>
<feature type="compositionally biased region" description="Basic and acidic residues" evidence="5">
    <location>
        <begin position="46"/>
        <end position="60"/>
    </location>
</feature>
<evidence type="ECO:0000256" key="4">
    <source>
        <dbReference type="SAM" id="Coils"/>
    </source>
</evidence>
<dbReference type="Pfam" id="PF25967">
    <property type="entry name" value="RND-MFP_C"/>
    <property type="match status" value="1"/>
</dbReference>
<protein>
    <submittedName>
        <fullName evidence="10">Membrane fusion protein, multidrug efflux system</fullName>
    </submittedName>
</protein>
<evidence type="ECO:0000256" key="2">
    <source>
        <dbReference type="ARBA" id="ARBA00009477"/>
    </source>
</evidence>
<dbReference type="InterPro" id="IPR006143">
    <property type="entry name" value="RND_pump_MFP"/>
</dbReference>
<dbReference type="FunFam" id="2.40.30.170:FF:000010">
    <property type="entry name" value="Efflux RND transporter periplasmic adaptor subunit"/>
    <property type="match status" value="1"/>
</dbReference>
<accession>A0A1H8ZU50</accession>
<dbReference type="Pfam" id="PF25954">
    <property type="entry name" value="Beta-barrel_RND_2"/>
    <property type="match status" value="1"/>
</dbReference>
<dbReference type="PANTHER" id="PTHR30469">
    <property type="entry name" value="MULTIDRUG RESISTANCE PROTEIN MDTA"/>
    <property type="match status" value="1"/>
</dbReference>
<feature type="region of interest" description="Disordered" evidence="5">
    <location>
        <begin position="363"/>
        <end position="390"/>
    </location>
</feature>
<dbReference type="PANTHER" id="PTHR30469:SF36">
    <property type="entry name" value="BLL3903 PROTEIN"/>
    <property type="match status" value="1"/>
</dbReference>
<name>A0A1H8ZU50_9GAMM</name>
<dbReference type="Gene3D" id="2.40.420.20">
    <property type="match status" value="1"/>
</dbReference>
<dbReference type="Gene3D" id="1.10.287.470">
    <property type="entry name" value="Helix hairpin bin"/>
    <property type="match status" value="1"/>
</dbReference>
<proteinExistence type="inferred from homology"/>
<dbReference type="GO" id="GO:1990281">
    <property type="term" value="C:efflux pump complex"/>
    <property type="evidence" value="ECO:0007669"/>
    <property type="project" value="TreeGrafter"/>
</dbReference>
<feature type="domain" description="Multidrug resistance protein MdtA-like alpha-helical hairpin" evidence="6">
    <location>
        <begin position="122"/>
        <end position="182"/>
    </location>
</feature>
<dbReference type="STRING" id="489703.SAMN04488038_101161"/>
<gene>
    <name evidence="10" type="ORF">SAMN04488038_101161</name>
</gene>
<dbReference type="Gene3D" id="2.40.30.170">
    <property type="match status" value="1"/>
</dbReference>
<feature type="domain" description="Multidrug resistance protein MdtA-like C-terminal permuted SH3" evidence="9">
    <location>
        <begin position="298"/>
        <end position="358"/>
    </location>
</feature>
<dbReference type="InterPro" id="IPR058792">
    <property type="entry name" value="Beta-barrel_RND_2"/>
</dbReference>
<evidence type="ECO:0000256" key="1">
    <source>
        <dbReference type="ARBA" id="ARBA00004196"/>
    </source>
</evidence>
<feature type="region of interest" description="Disordered" evidence="5">
    <location>
        <begin position="30"/>
        <end position="62"/>
    </location>
</feature>
<dbReference type="InterPro" id="IPR058624">
    <property type="entry name" value="MdtA-like_HH"/>
</dbReference>
<dbReference type="Pfam" id="PF25917">
    <property type="entry name" value="BSH_RND"/>
    <property type="match status" value="1"/>
</dbReference>
<evidence type="ECO:0000313" key="11">
    <source>
        <dbReference type="Proteomes" id="UP000199233"/>
    </source>
</evidence>
<evidence type="ECO:0000259" key="7">
    <source>
        <dbReference type="Pfam" id="PF25917"/>
    </source>
</evidence>
<dbReference type="Pfam" id="PF25876">
    <property type="entry name" value="HH_MFP_RND"/>
    <property type="match status" value="1"/>
</dbReference>
<dbReference type="RefSeq" id="WP_093280722.1">
    <property type="nucleotide sequence ID" value="NZ_FOFS01000001.1"/>
</dbReference>
<dbReference type="OrthoDB" id="9806939at2"/>
<dbReference type="Proteomes" id="UP000199233">
    <property type="component" value="Unassembled WGS sequence"/>
</dbReference>
<feature type="domain" description="Multidrug resistance protein MdtA-like barrel-sandwich hybrid" evidence="7">
    <location>
        <begin position="88"/>
        <end position="209"/>
    </location>
</feature>
<feature type="domain" description="CusB-like beta-barrel" evidence="8">
    <location>
        <begin position="221"/>
        <end position="291"/>
    </location>
</feature>
<feature type="coiled-coil region" evidence="4">
    <location>
        <begin position="159"/>
        <end position="186"/>
    </location>
</feature>
<comment type="subcellular location">
    <subcellularLocation>
        <location evidence="1">Cell envelope</location>
    </subcellularLocation>
</comment>
<dbReference type="InterPro" id="IPR058627">
    <property type="entry name" value="MdtA-like_C"/>
</dbReference>
<dbReference type="SUPFAM" id="SSF111369">
    <property type="entry name" value="HlyD-like secretion proteins"/>
    <property type="match status" value="1"/>
</dbReference>
<keyword evidence="3" id="KW-0813">Transport</keyword>
<evidence type="ECO:0000256" key="5">
    <source>
        <dbReference type="SAM" id="MobiDB-lite"/>
    </source>
</evidence>
<dbReference type="EMBL" id="FOFS01000001">
    <property type="protein sequence ID" value="SEP67904.1"/>
    <property type="molecule type" value="Genomic_DNA"/>
</dbReference>
<organism evidence="10 11">
    <name type="scientific">Solimonas aquatica</name>
    <dbReference type="NCBI Taxonomy" id="489703"/>
    <lineage>
        <taxon>Bacteria</taxon>
        <taxon>Pseudomonadati</taxon>
        <taxon>Pseudomonadota</taxon>
        <taxon>Gammaproteobacteria</taxon>
        <taxon>Nevskiales</taxon>
        <taxon>Nevskiaceae</taxon>
        <taxon>Solimonas</taxon>
    </lineage>
</organism>
<evidence type="ECO:0000256" key="3">
    <source>
        <dbReference type="ARBA" id="ARBA00022448"/>
    </source>
</evidence>
<evidence type="ECO:0000259" key="6">
    <source>
        <dbReference type="Pfam" id="PF25876"/>
    </source>
</evidence>
<evidence type="ECO:0000259" key="8">
    <source>
        <dbReference type="Pfam" id="PF25954"/>
    </source>
</evidence>
<sequence length="390" mass="41219">MRKISWITAFVLLLALLAVPKLLPLLHAQGKGGESNAASAGQDGGGKSREGKSGKGEGRPLKVSTLKLQPTRFTETLSSTGTLIAEEAVELQAETSGKVVRINFAEGTPVRKGALLLKLNDAELQATRERARQRLVLAQSREQRVAPLVDRGLVSPEEYDNVRAEVAVQKAEIDLAEAQIARTEIRAPFDGVVGLRYVSEGSYVNAATRVATLQRLDKLKIDFSVPEQYASRIRSGAAVQFSVAGTPGRHQGRIYAVDPRIDAATRTVLIRAVCANPKGQLLPGAFASVELVLDEIGDALLVPAAAVIPGLEKKNVYVLGHQGKAERRAVDTGTRTATQVLILSGLNAGDTVITSGLQQLKDGQAVSTDEGGGKRARHAAGATAPTPSAP</sequence>
<feature type="compositionally biased region" description="Low complexity" evidence="5">
    <location>
        <begin position="379"/>
        <end position="390"/>
    </location>
</feature>
<keyword evidence="4" id="KW-0175">Coiled coil</keyword>
<dbReference type="InterPro" id="IPR058625">
    <property type="entry name" value="MdtA-like_BSH"/>
</dbReference>
<dbReference type="AlphaFoldDB" id="A0A1H8ZU50"/>
<comment type="similarity">
    <text evidence="2">Belongs to the membrane fusion protein (MFP) (TC 8.A.1) family.</text>
</comment>